<feature type="domain" description="Zinc-ribbon" evidence="2">
    <location>
        <begin position="9"/>
        <end position="31"/>
    </location>
</feature>
<feature type="coiled-coil region" evidence="1">
    <location>
        <begin position="42"/>
        <end position="69"/>
    </location>
</feature>
<dbReference type="Pfam" id="PF13240">
    <property type="entry name" value="Zn_Ribbon_1"/>
    <property type="match status" value="1"/>
</dbReference>
<comment type="caution">
    <text evidence="3">The sequence shown here is derived from an EMBL/GenBank/DDBJ whole genome shotgun (WGS) entry which is preliminary data.</text>
</comment>
<dbReference type="InterPro" id="IPR026870">
    <property type="entry name" value="Zinc_ribbon_dom"/>
</dbReference>
<dbReference type="Proteomes" id="UP000783037">
    <property type="component" value="Unassembled WGS sequence"/>
</dbReference>
<keyword evidence="1" id="KW-0175">Coiled coil</keyword>
<sequence>MVEDNHNHFCIYCGAKLVPNQHFCSQCGKEVYHDPVQGFKIHSNYESKVKQLEEEYNSKQAKARELVDKLFDPSHISYSNFTAAIDRSNQLFANQLKITQKMMELESSEVVNRQIEDKIRVLNTFIDKMEELINELVIQLSSNKDDNDDINALFKDMDDLIGSVKDY</sequence>
<dbReference type="EMBL" id="SUTK01000008">
    <property type="protein sequence ID" value="MBE6501372.1"/>
    <property type="molecule type" value="Genomic_DNA"/>
</dbReference>
<protein>
    <submittedName>
        <fullName evidence="3">Zinc ribbon domain-containing protein</fullName>
    </submittedName>
</protein>
<reference evidence="3" key="1">
    <citation type="submission" date="2019-04" db="EMBL/GenBank/DDBJ databases">
        <title>Evolution of Biomass-Degrading Anaerobic Consortia Revealed by Metagenomics.</title>
        <authorList>
            <person name="Peng X."/>
        </authorList>
    </citation>
    <scope>NUCLEOTIDE SEQUENCE</scope>
    <source>
        <strain evidence="3">SIG18</strain>
    </source>
</reference>
<evidence type="ECO:0000313" key="4">
    <source>
        <dbReference type="Proteomes" id="UP000783037"/>
    </source>
</evidence>
<gene>
    <name evidence="3" type="ORF">E7Z79_02910</name>
</gene>
<evidence type="ECO:0000256" key="1">
    <source>
        <dbReference type="SAM" id="Coils"/>
    </source>
</evidence>
<name>A0A8T3V4B1_9EURY</name>
<evidence type="ECO:0000313" key="3">
    <source>
        <dbReference type="EMBL" id="MBE6501372.1"/>
    </source>
</evidence>
<evidence type="ECO:0000259" key="2">
    <source>
        <dbReference type="Pfam" id="PF13240"/>
    </source>
</evidence>
<accession>A0A8T3V4B1</accession>
<proteinExistence type="predicted"/>
<organism evidence="3 4">
    <name type="scientific">Methanobrevibacter thaueri</name>
    <dbReference type="NCBI Taxonomy" id="190975"/>
    <lineage>
        <taxon>Archaea</taxon>
        <taxon>Methanobacteriati</taxon>
        <taxon>Methanobacteriota</taxon>
        <taxon>Methanomada group</taxon>
        <taxon>Methanobacteria</taxon>
        <taxon>Methanobacteriales</taxon>
        <taxon>Methanobacteriaceae</taxon>
        <taxon>Methanobrevibacter</taxon>
    </lineage>
</organism>
<dbReference type="RefSeq" id="WP_303738486.1">
    <property type="nucleotide sequence ID" value="NZ_SUTK01000008.1"/>
</dbReference>
<dbReference type="AlphaFoldDB" id="A0A8T3V4B1"/>